<accession>A0ABQ8YWQ4</accession>
<dbReference type="InterPro" id="IPR035899">
    <property type="entry name" value="DBL_dom_sf"/>
</dbReference>
<dbReference type="SUPFAM" id="SSF50729">
    <property type="entry name" value="PH domain-like"/>
    <property type="match status" value="1"/>
</dbReference>
<proteinExistence type="predicted"/>
<comment type="caution">
    <text evidence="2">The sequence shown here is derived from an EMBL/GenBank/DDBJ whole genome shotgun (WGS) entry which is preliminary data.</text>
</comment>
<dbReference type="SUPFAM" id="SSF117281">
    <property type="entry name" value="Kelch motif"/>
    <property type="match status" value="1"/>
</dbReference>
<protein>
    <submittedName>
        <fullName evidence="2">Faciogenital dysplasia protein</fullName>
    </submittedName>
</protein>
<dbReference type="Gene3D" id="2.120.10.80">
    <property type="entry name" value="Kelch-type beta propeller"/>
    <property type="match status" value="1"/>
</dbReference>
<dbReference type="InterPro" id="IPR011993">
    <property type="entry name" value="PH-like_dom_sf"/>
</dbReference>
<dbReference type="Pfam" id="PF24681">
    <property type="entry name" value="Kelch_KLHDC2_KLHL20_DRC7"/>
    <property type="match status" value="1"/>
</dbReference>
<keyword evidence="3" id="KW-1185">Reference proteome</keyword>
<dbReference type="InterPro" id="IPR015915">
    <property type="entry name" value="Kelch-typ_b-propeller"/>
</dbReference>
<name>A0ABQ8YWQ4_9EUKA</name>
<dbReference type="InterPro" id="IPR051092">
    <property type="entry name" value="FYVE_RhoGEF_PH"/>
</dbReference>
<dbReference type="InterPro" id="IPR000219">
    <property type="entry name" value="DH_dom"/>
</dbReference>
<feature type="domain" description="DH" evidence="1">
    <location>
        <begin position="72"/>
        <end position="255"/>
    </location>
</feature>
<dbReference type="EMBL" id="JAOAOG010000103">
    <property type="protein sequence ID" value="KAJ6248849.1"/>
    <property type="molecule type" value="Genomic_DNA"/>
</dbReference>
<dbReference type="Pfam" id="PF00621">
    <property type="entry name" value="RhoGEF"/>
    <property type="match status" value="1"/>
</dbReference>
<gene>
    <name evidence="2" type="ORF">M0813_00002</name>
</gene>
<dbReference type="PANTHER" id="PTHR12673:SF159">
    <property type="entry name" value="LD03170P"/>
    <property type="match status" value="1"/>
</dbReference>
<dbReference type="Proteomes" id="UP001150062">
    <property type="component" value="Unassembled WGS sequence"/>
</dbReference>
<dbReference type="Gene3D" id="2.30.29.30">
    <property type="entry name" value="Pleckstrin-homology domain (PH domain)/Phosphotyrosine-binding domain (PTB)"/>
    <property type="match status" value="1"/>
</dbReference>
<organism evidence="2 3">
    <name type="scientific">Anaeramoeba flamelloides</name>
    <dbReference type="NCBI Taxonomy" id="1746091"/>
    <lineage>
        <taxon>Eukaryota</taxon>
        <taxon>Metamonada</taxon>
        <taxon>Anaeramoebidae</taxon>
        <taxon>Anaeramoeba</taxon>
    </lineage>
</organism>
<sequence length="825" mass="98460">MNWVLVLDQLDQIRSPLKYERTNQNQQFENQNKQRSFVNNFRQSTLLIENVFRGYQARKKMKKSKLLINFQTKKKVITEIIETETEYLKNLKYIRKNILQPIVESQLIADRTLEEVVSQLKCIYQLNKKEFFDILIKKRNNSIDLNYSAIFLNFASKLKFYSPYVNSYDMVYSVLMDNCKNNRKLKKWANHQNKNIFNIKASLSNCLIMPIQRTPKYILFLKRLIKYTNQEASEHKKLNESLGFLQDIVHSLNSKREQLLSIRRLKEISFQIKHLQFELIQPSRYFVCDSQIDCFLVENLTKTEMRNQNNLKNIISKQTKKKKKKTQIFLFNDCIIITLKSNHKTFLYQDVIWLKGKKIQLSEQIKFNSFRISIINTKKTYLFFDAEHQNLINYFYSQLKTVIKNLIERERSFLDLVSFLKIKLKQKNPNYKNLILKNSSGVMYKSYLYLFGGEYQKKQLIFFQNDLHCYDLATKKWKKPTSIKGRFPKARSFHTATRVNSKIYIFGGRGSNNEFLNDIHYFDARTFSWYFIDTNPLPGARAWHSCNLVNDRLIVIGGTSLIRNNSVWVYHIKNKKWESLSIKGHEHLGKAYGHSSVFWKNKMYIIAGERINYSQNPITVINFETNTCKQVNLQNYPDPLNRTLIFPLSETNQEKNIILVDISSSEMNKNLYNLKIIHRKWNNRSSLKNNHNRIQPLQNILIHEKKRKKKNHFSEIHSNKNKFEYKKYISNQIKHQMQPQNNKFIEKENAIKDFHLPSQNFPLRKAEIQRMREIKPKINLSAIPKKITNDQSKMKRKANYQTRVKTQIKPNIKPKPKLFLYKIKK</sequence>
<evidence type="ECO:0000313" key="2">
    <source>
        <dbReference type="EMBL" id="KAJ6248849.1"/>
    </source>
</evidence>
<dbReference type="PROSITE" id="PS50096">
    <property type="entry name" value="IQ"/>
    <property type="match status" value="1"/>
</dbReference>
<dbReference type="SMART" id="SM00325">
    <property type="entry name" value="RhoGEF"/>
    <property type="match status" value="1"/>
</dbReference>
<evidence type="ECO:0000313" key="3">
    <source>
        <dbReference type="Proteomes" id="UP001150062"/>
    </source>
</evidence>
<dbReference type="SUPFAM" id="SSF48065">
    <property type="entry name" value="DBL homology domain (DH-domain)"/>
    <property type="match status" value="1"/>
</dbReference>
<dbReference type="Gene3D" id="1.20.900.10">
    <property type="entry name" value="Dbl homology (DH) domain"/>
    <property type="match status" value="1"/>
</dbReference>
<dbReference type="PROSITE" id="PS50010">
    <property type="entry name" value="DH_2"/>
    <property type="match status" value="1"/>
</dbReference>
<dbReference type="PANTHER" id="PTHR12673">
    <property type="entry name" value="FACIOGENITAL DYSPLASIA PROTEIN"/>
    <property type="match status" value="1"/>
</dbReference>
<reference evidence="2" key="1">
    <citation type="submission" date="2022-08" db="EMBL/GenBank/DDBJ databases">
        <title>Novel sulfate-reducing endosymbionts in the free-living metamonad Anaeramoeba.</title>
        <authorList>
            <person name="Jerlstrom-Hultqvist J."/>
            <person name="Cepicka I."/>
            <person name="Gallot-Lavallee L."/>
            <person name="Salas-Leiva D."/>
            <person name="Curtis B.A."/>
            <person name="Zahonova K."/>
            <person name="Pipaliya S."/>
            <person name="Dacks J."/>
            <person name="Roger A.J."/>
        </authorList>
    </citation>
    <scope>NUCLEOTIDE SEQUENCE</scope>
    <source>
        <strain evidence="2">Schooner1</strain>
    </source>
</reference>
<evidence type="ECO:0000259" key="1">
    <source>
        <dbReference type="PROSITE" id="PS50010"/>
    </source>
</evidence>